<dbReference type="GO" id="GO:0016757">
    <property type="term" value="F:glycosyltransferase activity"/>
    <property type="evidence" value="ECO:0007669"/>
    <property type="project" value="InterPro"/>
</dbReference>
<evidence type="ECO:0000259" key="2">
    <source>
        <dbReference type="Pfam" id="PF13579"/>
    </source>
</evidence>
<feature type="domain" description="Glycosyltransferase subfamily 4-like N-terminal" evidence="2">
    <location>
        <begin position="49"/>
        <end position="201"/>
    </location>
</feature>
<dbReference type="EMBL" id="LT670844">
    <property type="protein sequence ID" value="SHL52836.1"/>
    <property type="molecule type" value="Genomic_DNA"/>
</dbReference>
<accession>A0A1M7BDA0</accession>
<dbReference type="InterPro" id="IPR001296">
    <property type="entry name" value="Glyco_trans_1"/>
</dbReference>
<proteinExistence type="predicted"/>
<organism evidence="3 4">
    <name type="scientific">Bradyrhizobium lablabi</name>
    <dbReference type="NCBI Taxonomy" id="722472"/>
    <lineage>
        <taxon>Bacteria</taxon>
        <taxon>Pseudomonadati</taxon>
        <taxon>Pseudomonadota</taxon>
        <taxon>Alphaproteobacteria</taxon>
        <taxon>Hyphomicrobiales</taxon>
        <taxon>Nitrobacteraceae</taxon>
        <taxon>Bradyrhizobium</taxon>
    </lineage>
</organism>
<feature type="domain" description="Glycosyl transferase family 1" evidence="1">
    <location>
        <begin position="211"/>
        <end position="375"/>
    </location>
</feature>
<evidence type="ECO:0000313" key="3">
    <source>
        <dbReference type="EMBL" id="SHL52836.1"/>
    </source>
</evidence>
<keyword evidence="3" id="KW-0808">Transferase</keyword>
<dbReference type="AlphaFoldDB" id="A0A1M7BDA0"/>
<dbReference type="Pfam" id="PF13579">
    <property type="entry name" value="Glyco_trans_4_4"/>
    <property type="match status" value="1"/>
</dbReference>
<dbReference type="CDD" id="cd03794">
    <property type="entry name" value="GT4_WbuB-like"/>
    <property type="match status" value="1"/>
</dbReference>
<dbReference type="PANTHER" id="PTHR12526:SF638">
    <property type="entry name" value="SPORE COAT PROTEIN SA"/>
    <property type="match status" value="1"/>
</dbReference>
<dbReference type="Pfam" id="PF13692">
    <property type="entry name" value="Glyco_trans_1_4"/>
    <property type="match status" value="1"/>
</dbReference>
<reference evidence="3 4" key="1">
    <citation type="submission" date="2016-11" db="EMBL/GenBank/DDBJ databases">
        <authorList>
            <person name="Jaros S."/>
            <person name="Januszkiewicz K."/>
            <person name="Wedrychowicz H."/>
        </authorList>
    </citation>
    <scope>NUCLEOTIDE SEQUENCE [LARGE SCALE GENOMIC DNA]</scope>
    <source>
        <strain evidence="3 4">GAS499</strain>
    </source>
</reference>
<sequence length="828" mass="91000">MAVHSIDASLQAPDLSDAESMSPITASSPRRLLYVANEDFAFLLNRLPMARAAREAGFEVHVATRVNKGAKAIEAEGFILHRIPFRRGELSPFAALPTIFALRRVEKKIKPQIVHHAGLQCCVYGSIAAFGKNLLQVNAITGLGYIFTSTTWRTRLLKESMRWLLPWLLNRKRSLVLVQNPDDRSALDDLGIEQERMVLIPGSGVDTDALQPLPEPEGPITFGFAGRLLTDKGIRALVSAHSILREHGHDANLIIAGDLDPANPTSIALEEVEEWSRRPGITWLGHIEDIVSLWRSCHFAVLPSHREGLPVSLLEAAACGRPMIATDAPGCREVVIDEQTGLLVPIEDPTALAQAIMRLARSSELRARYGNAARQLVVSKLSAKIIGSSIVQLYDDLTLAYSGDVQPLSPVDKYLRRTGKIVVVTQHYAPFPSSTSGYMTDIAKTLAQKNRVVVISSSPDSASKLPPQPGEPEVIEIKSWWPEKSALVSRLLAAALFSIQVFVTVMKHARSEDVLLCVTTPFTLPYTVTLAARLRRAAAALIIYDLYPDSLVMAGFLRASSILTKWLRFANGVMFRWLDAIVIIGRDMGPKLLEYPKMTAAKINLIPNWATLPIRYRELDPENPYRRRCGGRFIVAMSGNSGFTHDPKSVFEAARILQNNPDIKFLLSGEGVGWNKLNEMQTASPLPNVTLTERVPESELESFLSAGDIWIVPYRKNNTGVSVPSRIYNLLAIGRPIIICSEPDAEAAILMREEDIGWVTPPEDPEAIAQVIAFAASAAGNTAEKGHRAAMVASRFTQKIALGAYRDVIDRLLDGQLSRARNSLKTAA</sequence>
<name>A0A1M7BDA0_9BRAD</name>
<evidence type="ECO:0000313" key="4">
    <source>
        <dbReference type="Proteomes" id="UP000189935"/>
    </source>
</evidence>
<dbReference type="Pfam" id="PF00534">
    <property type="entry name" value="Glycos_transf_1"/>
    <property type="match status" value="1"/>
</dbReference>
<dbReference type="SUPFAM" id="SSF53756">
    <property type="entry name" value="UDP-Glycosyltransferase/glycogen phosphorylase"/>
    <property type="match status" value="2"/>
</dbReference>
<dbReference type="Gene3D" id="3.40.50.2000">
    <property type="entry name" value="Glycogen Phosphorylase B"/>
    <property type="match status" value="4"/>
</dbReference>
<dbReference type="PANTHER" id="PTHR12526">
    <property type="entry name" value="GLYCOSYLTRANSFERASE"/>
    <property type="match status" value="1"/>
</dbReference>
<protein>
    <submittedName>
        <fullName evidence="3">Glycosyltransferase involved in cell wall bisynthesis</fullName>
    </submittedName>
</protein>
<gene>
    <name evidence="3" type="ORF">SAMN05444159_6113</name>
</gene>
<evidence type="ECO:0000259" key="1">
    <source>
        <dbReference type="Pfam" id="PF00534"/>
    </source>
</evidence>
<dbReference type="Proteomes" id="UP000189935">
    <property type="component" value="Chromosome I"/>
</dbReference>
<dbReference type="InterPro" id="IPR028098">
    <property type="entry name" value="Glyco_trans_4-like_N"/>
</dbReference>
<dbReference type="CDD" id="cd03808">
    <property type="entry name" value="GT4_CapM-like"/>
    <property type="match status" value="1"/>
</dbReference>